<dbReference type="AlphaFoldDB" id="A0A969W9K8"/>
<evidence type="ECO:0000313" key="4">
    <source>
        <dbReference type="Proteomes" id="UP000653472"/>
    </source>
</evidence>
<keyword evidence="4" id="KW-1185">Reference proteome</keyword>
<evidence type="ECO:0000256" key="1">
    <source>
        <dbReference type="SAM" id="SignalP"/>
    </source>
</evidence>
<dbReference type="Gene3D" id="2.40.160.100">
    <property type="match status" value="1"/>
</dbReference>
<comment type="caution">
    <text evidence="3">The sequence shown here is derived from an EMBL/GenBank/DDBJ whole genome shotgun (WGS) entry which is preliminary data.</text>
</comment>
<protein>
    <submittedName>
        <fullName evidence="3">Alginate export family protein</fullName>
    </submittedName>
</protein>
<dbReference type="InterPro" id="IPR053728">
    <property type="entry name" value="Alginate_Permeability_Chnl"/>
</dbReference>
<dbReference type="EMBL" id="JAAVXB010000004">
    <property type="protein sequence ID" value="NKF22424.1"/>
    <property type="molecule type" value="Genomic_DNA"/>
</dbReference>
<name>A0A969W9K8_9GAMM</name>
<sequence>MKRTSHSVSAIPSSRSMWPLAIAAAFSLSAPLAAHAMDFEWRLKATAAGVADSGRDLGLNDASDTREAYVDVTPWMHVQFSPDWAGFVRVRGYAPTGRLLQPGDDDNNESATKKAFVGLKEAWIEYGGLTSYPGETLRIGRQRIRNDDTQFFDEDIDAARWIFDTTLLQADLGVAHQFDTYRTDNIDLPQEQDHRTYAFGSLAYDWRAHQRVGMRVVYAGDDNHLPDAGEPVDTSKRLTKSKQAWINVYFDDHPYDWRDQQAVSYWLQGTYLTGSRDSVSYDPVTGLVTTSNDGANVDAWEGEGGLRAKLNQNVQAGVAVAHSGGGGKAQYEQTGTQSNYSRFTGTRSQIYRFNDAFRPELGNLQAATAFVSASGGQWDGSVVYNKLRRPDDRAPVVSDALSVTPSVRDHDLGQGVDVVVTRYFDLSGAGGATAYTPDDTGDSSVRLRASWFDPGKAYGSDAKNEYRILMEFTLWY</sequence>
<dbReference type="Pfam" id="PF13372">
    <property type="entry name" value="Alginate_exp"/>
    <property type="match status" value="1"/>
</dbReference>
<reference evidence="3" key="1">
    <citation type="submission" date="2020-03" db="EMBL/GenBank/DDBJ databases">
        <title>Solimonas marina sp. nov., isolated from deep seawater of the Pacific Ocean.</title>
        <authorList>
            <person name="Liu X."/>
            <person name="Lai Q."/>
            <person name="Sun F."/>
            <person name="Gai Y."/>
            <person name="Li G."/>
            <person name="Shao Z."/>
        </authorList>
    </citation>
    <scope>NUCLEOTIDE SEQUENCE</scope>
    <source>
        <strain evidence="3">C16B3</strain>
    </source>
</reference>
<feature type="chain" id="PRO_5036872096" evidence="1">
    <location>
        <begin position="37"/>
        <end position="476"/>
    </location>
</feature>
<feature type="domain" description="Alginate export" evidence="2">
    <location>
        <begin position="52"/>
        <end position="462"/>
    </location>
</feature>
<accession>A0A969W9K8</accession>
<evidence type="ECO:0000313" key="3">
    <source>
        <dbReference type="EMBL" id="NKF22424.1"/>
    </source>
</evidence>
<proteinExistence type="predicted"/>
<dbReference type="Proteomes" id="UP000653472">
    <property type="component" value="Unassembled WGS sequence"/>
</dbReference>
<dbReference type="InterPro" id="IPR025388">
    <property type="entry name" value="Alginate_export_dom"/>
</dbReference>
<evidence type="ECO:0000259" key="2">
    <source>
        <dbReference type="Pfam" id="PF13372"/>
    </source>
</evidence>
<keyword evidence="1" id="KW-0732">Signal</keyword>
<gene>
    <name evidence="3" type="ORF">G7Y82_08835</name>
</gene>
<dbReference type="RefSeq" id="WP_168147683.1">
    <property type="nucleotide sequence ID" value="NZ_JAAVXB010000004.1"/>
</dbReference>
<feature type="signal peptide" evidence="1">
    <location>
        <begin position="1"/>
        <end position="36"/>
    </location>
</feature>
<organism evidence="3 4">
    <name type="scientific">Solimonas marina</name>
    <dbReference type="NCBI Taxonomy" id="2714601"/>
    <lineage>
        <taxon>Bacteria</taxon>
        <taxon>Pseudomonadati</taxon>
        <taxon>Pseudomonadota</taxon>
        <taxon>Gammaproteobacteria</taxon>
        <taxon>Nevskiales</taxon>
        <taxon>Nevskiaceae</taxon>
        <taxon>Solimonas</taxon>
    </lineage>
</organism>